<evidence type="ECO:0008006" key="4">
    <source>
        <dbReference type="Google" id="ProtNLM"/>
    </source>
</evidence>
<accession>A0ABR6X6Y2</accession>
<gene>
    <name evidence="2" type="ORF">H8K52_14925</name>
</gene>
<evidence type="ECO:0000256" key="1">
    <source>
        <dbReference type="SAM" id="Phobius"/>
    </source>
</evidence>
<evidence type="ECO:0000313" key="3">
    <source>
        <dbReference type="Proteomes" id="UP000648257"/>
    </source>
</evidence>
<evidence type="ECO:0000313" key="2">
    <source>
        <dbReference type="EMBL" id="MBC3808637.1"/>
    </source>
</evidence>
<comment type="caution">
    <text evidence="2">The sequence shown here is derived from an EMBL/GenBank/DDBJ whole genome shotgun (WGS) entry which is preliminary data.</text>
</comment>
<proteinExistence type="predicted"/>
<keyword evidence="3" id="KW-1185">Reference proteome</keyword>
<reference evidence="2 3" key="1">
    <citation type="submission" date="2020-08" db="EMBL/GenBank/DDBJ databases">
        <title>Novel species isolated from subtropical streams in China.</title>
        <authorList>
            <person name="Lu H."/>
        </authorList>
    </citation>
    <scope>NUCLEOTIDE SEQUENCE [LARGE SCALE GENOMIC DNA]</scope>
    <source>
        <strain evidence="2 3">KACC 16656</strain>
    </source>
</reference>
<keyword evidence="1" id="KW-0812">Transmembrane</keyword>
<feature type="transmembrane region" description="Helical" evidence="1">
    <location>
        <begin position="83"/>
        <end position="105"/>
    </location>
</feature>
<protein>
    <recommendedName>
        <fullName evidence="4">Yip1 domain-containing protein</fullName>
    </recommendedName>
</protein>
<keyword evidence="1" id="KW-1133">Transmembrane helix</keyword>
<sequence>MNNIKTRNAKQIFFEMSTSSWGFFLVIGFPILNAFIYCIYINIVDIEWVNYSILIQSYDPQTAKRILARVLDHSNLFHFGKMAFWPVVLCQLKILLIAIFTVAIAQFFNSRIEAKRLFLMSLWSHITLLVGMLLSLAVLVTANSPVRIYLKDLDPISWNSLLKLKGDGALQFFTSFEGPIVFVNIFILAYLFKRQSNLEDINVTAHIGWIRSILFAAIPYFIFMSMEYYLFGVAFSG</sequence>
<feature type="transmembrane region" description="Helical" evidence="1">
    <location>
        <begin position="169"/>
        <end position="192"/>
    </location>
</feature>
<keyword evidence="1" id="KW-0472">Membrane</keyword>
<dbReference type="RefSeq" id="WP_186923709.1">
    <property type="nucleotide sequence ID" value="NZ_JACOFW010000018.1"/>
</dbReference>
<dbReference type="Proteomes" id="UP000648257">
    <property type="component" value="Unassembled WGS sequence"/>
</dbReference>
<feature type="transmembrane region" description="Helical" evidence="1">
    <location>
        <begin position="117"/>
        <end position="140"/>
    </location>
</feature>
<organism evidence="2 3">
    <name type="scientific">Undibacterium seohonense</name>
    <dbReference type="NCBI Taxonomy" id="1344950"/>
    <lineage>
        <taxon>Bacteria</taxon>
        <taxon>Pseudomonadati</taxon>
        <taxon>Pseudomonadota</taxon>
        <taxon>Betaproteobacteria</taxon>
        <taxon>Burkholderiales</taxon>
        <taxon>Oxalobacteraceae</taxon>
        <taxon>Undibacterium</taxon>
    </lineage>
</organism>
<feature type="transmembrane region" description="Helical" evidence="1">
    <location>
        <begin position="213"/>
        <end position="231"/>
    </location>
</feature>
<feature type="transmembrane region" description="Helical" evidence="1">
    <location>
        <begin position="21"/>
        <end position="43"/>
    </location>
</feature>
<dbReference type="EMBL" id="JACOFW010000018">
    <property type="protein sequence ID" value="MBC3808637.1"/>
    <property type="molecule type" value="Genomic_DNA"/>
</dbReference>
<name>A0ABR6X6Y2_9BURK</name>